<evidence type="ECO:0000313" key="2">
    <source>
        <dbReference type="EMBL" id="MBA5760926.1"/>
    </source>
</evidence>
<accession>A0A7W2IRY4</accession>
<keyword evidence="1" id="KW-0732">Signal</keyword>
<organism evidence="2 3">
    <name type="scientific">Vibrio marinisediminis</name>
    <dbReference type="NCBI Taxonomy" id="2758441"/>
    <lineage>
        <taxon>Bacteria</taxon>
        <taxon>Pseudomonadati</taxon>
        <taxon>Pseudomonadota</taxon>
        <taxon>Gammaproteobacteria</taxon>
        <taxon>Vibrionales</taxon>
        <taxon>Vibrionaceae</taxon>
        <taxon>Vibrio</taxon>
    </lineage>
</organism>
<evidence type="ECO:0000313" key="3">
    <source>
        <dbReference type="Proteomes" id="UP000571701"/>
    </source>
</evidence>
<dbReference type="Proteomes" id="UP000571701">
    <property type="component" value="Unassembled WGS sequence"/>
</dbReference>
<protein>
    <submittedName>
        <fullName evidence="2">Uncharacterized protein</fullName>
    </submittedName>
</protein>
<sequence length="163" mass="18792">MTKMSFVLVFGLLSATANACEKNYYGIDNTVAIPETYLQFRECEPDKRAIENSATGALNYDALTKPATRDYSDYWSDWVLKTESNPFLSQHYSSSYFGIGVWDPNKSDEDQEDLSTQDWLMDHGLQFSLGIGEKKAGEPRLRFDYLWHDEKQDNLMMQVEVPF</sequence>
<feature type="chain" id="PRO_5031031666" evidence="1">
    <location>
        <begin position="20"/>
        <end position="163"/>
    </location>
</feature>
<proteinExistence type="predicted"/>
<feature type="signal peptide" evidence="1">
    <location>
        <begin position="1"/>
        <end position="19"/>
    </location>
</feature>
<name>A0A7W2IRY4_9VIBR</name>
<keyword evidence="3" id="KW-1185">Reference proteome</keyword>
<dbReference type="AlphaFoldDB" id="A0A7W2IRY4"/>
<evidence type="ECO:0000256" key="1">
    <source>
        <dbReference type="SAM" id="SignalP"/>
    </source>
</evidence>
<comment type="caution">
    <text evidence="2">The sequence shown here is derived from an EMBL/GenBank/DDBJ whole genome shotgun (WGS) entry which is preliminary data.</text>
</comment>
<gene>
    <name evidence="2" type="ORF">H2O73_01120</name>
</gene>
<reference evidence="2 3" key="1">
    <citation type="submission" date="2020-07" db="EMBL/GenBank/DDBJ databases">
        <title>Vibrio marinisediminis sp. nov., isolated from marine sediment.</title>
        <authorList>
            <person name="Ji X."/>
        </authorList>
    </citation>
    <scope>NUCLEOTIDE SEQUENCE [LARGE SCALE GENOMIC DNA]</scope>
    <source>
        <strain evidence="2 3">404</strain>
    </source>
</reference>
<dbReference type="EMBL" id="JACFYF010000001">
    <property type="protein sequence ID" value="MBA5760926.1"/>
    <property type="molecule type" value="Genomic_DNA"/>
</dbReference>